<name>A0ABS3GS40_9NEIS</name>
<evidence type="ECO:0000313" key="1">
    <source>
        <dbReference type="EMBL" id="MBO0417870.1"/>
    </source>
</evidence>
<sequence length="353" mass="39484">MPDFLEGMKSIMVKADKRRQGFDALSDDLGRMSDETIKSVVASGDPVHVGMGGRGALVRLDGRPVFVKRIALTDLELEPSRFLSTENHFELPLRYQYGIGSVGFGAWRELAAHRLVSEQARRGDSPCCPLLYHWRVLRDEPTGISLAAWESLETYCAYWDGEEAIRRRVMAIQDSSSSLFLFMEYVPQTLFQWLGSKVGQGESAASAILAMERQLEALCADLREMGMAHFDLHFANLLTDGERIYLSDFGLALSDRFVLSGDEADFLAAHHGYDAACASLSLVHCLIAHAYGRHDWFGVGDWVESLDDYLRGDRRMFPAAVDGLLDKHAAAAVRMDAFFHSVRRDKSQVWPAL</sequence>
<organism evidence="1 2">
    <name type="scientific">Chromobacterium haemolyticum</name>
    <dbReference type="NCBI Taxonomy" id="394935"/>
    <lineage>
        <taxon>Bacteria</taxon>
        <taxon>Pseudomonadati</taxon>
        <taxon>Pseudomonadota</taxon>
        <taxon>Betaproteobacteria</taxon>
        <taxon>Neisseriales</taxon>
        <taxon>Chromobacteriaceae</taxon>
        <taxon>Chromobacterium</taxon>
    </lineage>
</organism>
<dbReference type="InterPro" id="IPR011009">
    <property type="entry name" value="Kinase-like_dom_sf"/>
</dbReference>
<dbReference type="SUPFAM" id="SSF56112">
    <property type="entry name" value="Protein kinase-like (PK-like)"/>
    <property type="match status" value="1"/>
</dbReference>
<reference evidence="1 2" key="1">
    <citation type="submission" date="2021-03" db="EMBL/GenBank/DDBJ databases">
        <title>First Case of infection caused by Chromobacterium haemolyticum derived from water in China.</title>
        <authorList>
            <person name="Chen J."/>
            <person name="Liu C."/>
        </authorList>
    </citation>
    <scope>NUCLEOTIDE SEQUENCE [LARGE SCALE GENOMIC DNA]</scope>
    <source>
        <strain evidence="1 2">WJ-5</strain>
    </source>
</reference>
<keyword evidence="2" id="KW-1185">Reference proteome</keyword>
<dbReference type="EMBL" id="JAFLRD010000021">
    <property type="protein sequence ID" value="MBO0417870.1"/>
    <property type="molecule type" value="Genomic_DNA"/>
</dbReference>
<evidence type="ECO:0008006" key="3">
    <source>
        <dbReference type="Google" id="ProtNLM"/>
    </source>
</evidence>
<dbReference type="Gene3D" id="1.10.510.10">
    <property type="entry name" value="Transferase(Phosphotransferase) domain 1"/>
    <property type="match status" value="1"/>
</dbReference>
<protein>
    <recommendedName>
        <fullName evidence="3">Protein kinase domain-containing protein</fullName>
    </recommendedName>
</protein>
<evidence type="ECO:0000313" key="2">
    <source>
        <dbReference type="Proteomes" id="UP000664349"/>
    </source>
</evidence>
<comment type="caution">
    <text evidence="1">The sequence shown here is derived from an EMBL/GenBank/DDBJ whole genome shotgun (WGS) entry which is preliminary data.</text>
</comment>
<accession>A0ABS3GS40</accession>
<gene>
    <name evidence="1" type="ORF">J1C50_20400</name>
</gene>
<dbReference type="Proteomes" id="UP000664349">
    <property type="component" value="Unassembled WGS sequence"/>
</dbReference>
<dbReference type="RefSeq" id="WP_152596979.1">
    <property type="nucleotide sequence ID" value="NZ_JAEILV010000022.1"/>
</dbReference>
<proteinExistence type="predicted"/>